<dbReference type="EMBL" id="UINC01166457">
    <property type="protein sequence ID" value="SVD68426.1"/>
    <property type="molecule type" value="Genomic_DNA"/>
</dbReference>
<name>A0A382XB73_9ZZZZ</name>
<feature type="compositionally biased region" description="Polar residues" evidence="1">
    <location>
        <begin position="1"/>
        <end position="11"/>
    </location>
</feature>
<proteinExistence type="predicted"/>
<gene>
    <name evidence="2" type="ORF">METZ01_LOCUS421280</name>
</gene>
<reference evidence="2" key="1">
    <citation type="submission" date="2018-05" db="EMBL/GenBank/DDBJ databases">
        <authorList>
            <person name="Lanie J.A."/>
            <person name="Ng W.-L."/>
            <person name="Kazmierczak K.M."/>
            <person name="Andrzejewski T.M."/>
            <person name="Davidsen T.M."/>
            <person name="Wayne K.J."/>
            <person name="Tettelin H."/>
            <person name="Glass J.I."/>
            <person name="Rusch D."/>
            <person name="Podicherti R."/>
            <person name="Tsui H.-C.T."/>
            <person name="Winkler M.E."/>
        </authorList>
    </citation>
    <scope>NUCLEOTIDE SEQUENCE</scope>
</reference>
<evidence type="ECO:0000256" key="1">
    <source>
        <dbReference type="SAM" id="MobiDB-lite"/>
    </source>
</evidence>
<dbReference type="AlphaFoldDB" id="A0A382XB73"/>
<organism evidence="2">
    <name type="scientific">marine metagenome</name>
    <dbReference type="NCBI Taxonomy" id="408172"/>
    <lineage>
        <taxon>unclassified sequences</taxon>
        <taxon>metagenomes</taxon>
        <taxon>ecological metagenomes</taxon>
    </lineage>
</organism>
<evidence type="ECO:0000313" key="2">
    <source>
        <dbReference type="EMBL" id="SVD68426.1"/>
    </source>
</evidence>
<feature type="region of interest" description="Disordered" evidence="1">
    <location>
        <begin position="1"/>
        <end position="29"/>
    </location>
</feature>
<sequence length="29" mass="3149">MALSISKTPQKVETETADPGVVKTEHGFF</sequence>
<accession>A0A382XB73</accession>
<protein>
    <submittedName>
        <fullName evidence="2">Uncharacterized protein</fullName>
    </submittedName>
</protein>